<dbReference type="EMBL" id="AODQ01000076">
    <property type="protein sequence ID" value="EMR02037.1"/>
    <property type="molecule type" value="Genomic_DNA"/>
</dbReference>
<dbReference type="STRING" id="1279009.ADICEAN_02824"/>
<dbReference type="Gene3D" id="2.130.10.10">
    <property type="entry name" value="YVTN repeat-like/Quinoprotein amine dehydrogenase"/>
    <property type="match status" value="2"/>
</dbReference>
<accession>M7N419</accession>
<evidence type="ECO:0000313" key="3">
    <source>
        <dbReference type="Proteomes" id="UP000011910"/>
    </source>
</evidence>
<gene>
    <name evidence="2" type="ORF">ADICEAN_02824</name>
</gene>
<dbReference type="PANTHER" id="PTHR43739:SF5">
    <property type="entry name" value="EXO-ALPHA-SIALIDASE"/>
    <property type="match status" value="1"/>
</dbReference>
<protein>
    <submittedName>
        <fullName evidence="2">Plant photosystem II stability/assembly factor-like protein</fullName>
    </submittedName>
</protein>
<evidence type="ECO:0000313" key="2">
    <source>
        <dbReference type="EMBL" id="EMR02037.1"/>
    </source>
</evidence>
<organism evidence="2 3">
    <name type="scientific">Cesiribacter andamanensis AMV16</name>
    <dbReference type="NCBI Taxonomy" id="1279009"/>
    <lineage>
        <taxon>Bacteria</taxon>
        <taxon>Pseudomonadati</taxon>
        <taxon>Bacteroidota</taxon>
        <taxon>Cytophagia</taxon>
        <taxon>Cytophagales</taxon>
        <taxon>Cesiribacteraceae</taxon>
        <taxon>Cesiribacter</taxon>
    </lineage>
</organism>
<dbReference type="InterPro" id="IPR015943">
    <property type="entry name" value="WD40/YVTN_repeat-like_dom_sf"/>
</dbReference>
<feature type="coiled-coil region" evidence="1">
    <location>
        <begin position="573"/>
        <end position="615"/>
    </location>
</feature>
<dbReference type="SUPFAM" id="SSF50939">
    <property type="entry name" value="Sialidases"/>
    <property type="match status" value="1"/>
</dbReference>
<dbReference type="PANTHER" id="PTHR43739">
    <property type="entry name" value="XYLOGLUCANASE (EUROFUNG)"/>
    <property type="match status" value="1"/>
</dbReference>
<dbReference type="PATRIC" id="fig|1279009.4.peg.2862"/>
<dbReference type="InterPro" id="IPR052025">
    <property type="entry name" value="Xyloglucanase_GH74"/>
</dbReference>
<name>M7N419_9BACT</name>
<reference evidence="2 3" key="1">
    <citation type="journal article" date="2013" name="Genome Announc.">
        <title>Draft Genome Sequence of Cesiribacter andamanensis Strain AMV16T, Isolated from a Soil Sample from a Mud Volcano in the Andaman Islands, India.</title>
        <authorList>
            <person name="Shivaji S."/>
            <person name="Ara S."/>
            <person name="Begum Z."/>
            <person name="Srinivas T.N."/>
            <person name="Singh A."/>
            <person name="Kumar Pinnaka A."/>
        </authorList>
    </citation>
    <scope>NUCLEOTIDE SEQUENCE [LARGE SCALE GENOMIC DNA]</scope>
    <source>
        <strain evidence="2 3">AMV16</strain>
    </source>
</reference>
<dbReference type="InterPro" id="IPR036278">
    <property type="entry name" value="Sialidase_sf"/>
</dbReference>
<comment type="caution">
    <text evidence="2">The sequence shown here is derived from an EMBL/GenBank/DDBJ whole genome shotgun (WGS) entry which is preliminary data.</text>
</comment>
<dbReference type="eggNOG" id="COG4447">
    <property type="taxonomic scope" value="Bacteria"/>
</dbReference>
<keyword evidence="3" id="KW-1185">Reference proteome</keyword>
<evidence type="ECO:0000256" key="1">
    <source>
        <dbReference type="SAM" id="Coils"/>
    </source>
</evidence>
<dbReference type="Proteomes" id="UP000011910">
    <property type="component" value="Unassembled WGS sequence"/>
</dbReference>
<keyword evidence="1" id="KW-0175">Coiled coil</keyword>
<dbReference type="GO" id="GO:0010411">
    <property type="term" value="P:xyloglucan metabolic process"/>
    <property type="evidence" value="ECO:0007669"/>
    <property type="project" value="TreeGrafter"/>
</dbReference>
<proteinExistence type="predicted"/>
<sequence length="715" mass="79758">MHGDHHFWWIHPQNPNLIYNGNDGGMAISRDRGKSWRFVENLPLTQFYHIAVDMDFPYNVLGGAQDNGTFRGPSKVWRNGGIRNSYWEEIAFGDGFDVVVDADNFQKGYGMWQGGNLMRLDFETGAANFIKPVHPKGEFLRFNWNAGIAQDPHHPKTIYFGSQYLHKSTDEGQSWQIISPDLTTNNPEKQKQNRTGGLTFDITGAENHTTILAIAPSPLKEGVIWVGTDDGNIQLTRDGGKAWENLSPRIKGMPAGSWVAQITASRHREGEAFVVVNNYRQNDLTPYLFHTTDWGKSWRNLASADKLWGYTLSFVQDPVEPKLMFLGTENGLYVSIDAGTNWTRWTAGYPAVPTMDMVIHPREHDLAIGTFGRSFWILDDIRPLRELAQKGVQLLAQPAHIYPIPDAYLVNYREAGGTRFHADAMFLGENQPFGAQITFSLKEVRNNAIKDTTALHVKRDTVFVEISDAGGKVIRHLQVKAQPGMNRFFWSLEQDALRMPGSPKPKEGAPKPAARLVGPGTYTVKVINGEHTASGQVVVKPDPRLPEQAQHLAHATPLLDQFSSYVAATTRAVDQLREAKESIDLAVKQLEGEEKRALNKQGEALKKKINGLLEKVLAPEEAQGIYEDTNLLSVRMGNASSYFNSPFYSVSGTFARPSPISHAPTEGQKLVVEQLGGDVKAFLQEVNAFFAGEWNAFVQQTEKIRVTKSYDSVGL</sequence>
<dbReference type="AlphaFoldDB" id="M7N419"/>